<protein>
    <submittedName>
        <fullName evidence="1">Uncharacterized protein</fullName>
    </submittedName>
</protein>
<gene>
    <name evidence="1" type="ORF">N5C46_17430</name>
</gene>
<sequence>MSHNELVLETIESLEEYLPKVANEAIIIAELLRKDKESEAMDRIQKVISAIEWVVSAINGIKGVDFPLNIDTYEINEYLFEIQDGLHFNDTVLIADIFEYEINPAMLKWLERLEKDK</sequence>
<dbReference type="Proteomes" id="UP001064027">
    <property type="component" value="Chromosome"/>
</dbReference>
<keyword evidence="2" id="KW-1185">Reference proteome</keyword>
<accession>A0ACD4C464</accession>
<proteinExistence type="predicted"/>
<evidence type="ECO:0000313" key="1">
    <source>
        <dbReference type="EMBL" id="UXH43431.1"/>
    </source>
</evidence>
<organism evidence="1 2">
    <name type="scientific">Rossellomorea vietnamensis</name>
    <dbReference type="NCBI Taxonomy" id="218284"/>
    <lineage>
        <taxon>Bacteria</taxon>
        <taxon>Bacillati</taxon>
        <taxon>Bacillota</taxon>
        <taxon>Bacilli</taxon>
        <taxon>Bacillales</taxon>
        <taxon>Bacillaceae</taxon>
        <taxon>Rossellomorea</taxon>
    </lineage>
</organism>
<evidence type="ECO:0000313" key="2">
    <source>
        <dbReference type="Proteomes" id="UP001064027"/>
    </source>
</evidence>
<dbReference type="EMBL" id="CP104558">
    <property type="protein sequence ID" value="UXH43431.1"/>
    <property type="molecule type" value="Genomic_DNA"/>
</dbReference>
<reference evidence="1" key="1">
    <citation type="submission" date="2022-09" db="EMBL/GenBank/DDBJ databases">
        <title>Complete genome sequence of Rossellomorea vietnamensis strain RL-WG62, a newly isolated PGPR with the potential for plant salinity stress alleviation.</title>
        <authorList>
            <person name="Ren L."/>
            <person name="Wang G."/>
            <person name="Hu H."/>
        </authorList>
    </citation>
    <scope>NUCLEOTIDE SEQUENCE</scope>
    <source>
        <strain evidence="1">RL-WG62</strain>
    </source>
</reference>
<name>A0ACD4C464_9BACI</name>